<evidence type="ECO:0000313" key="2">
    <source>
        <dbReference type="EMBL" id="MFC7204474.1"/>
    </source>
</evidence>
<sequence length="84" mass="8899">MAEPTDEDVVTTAAEAAEGLIFARFKQSNVKDFDVTVTFEDGVLDVDVYINAPDDADDADAVAEEAARTAQEAVDELFAAADDA</sequence>
<proteinExistence type="inferred from homology"/>
<dbReference type="InterPro" id="IPR035954">
    <property type="entry name" value="MTH677-like_sf"/>
</dbReference>
<dbReference type="Pfam" id="PF11419">
    <property type="entry name" value="DUF3194"/>
    <property type="match status" value="1"/>
</dbReference>
<dbReference type="AlphaFoldDB" id="A0ABD5ZGP1"/>
<dbReference type="Proteomes" id="UP001596481">
    <property type="component" value="Unassembled WGS sequence"/>
</dbReference>
<dbReference type="RefSeq" id="WP_390224204.1">
    <property type="nucleotide sequence ID" value="NZ_JBHTAA010000005.1"/>
</dbReference>
<dbReference type="InterPro" id="IPR024502">
    <property type="entry name" value="DUF3194"/>
</dbReference>
<evidence type="ECO:0000313" key="3">
    <source>
        <dbReference type="Proteomes" id="UP001596481"/>
    </source>
</evidence>
<evidence type="ECO:0000256" key="1">
    <source>
        <dbReference type="ARBA" id="ARBA00008515"/>
    </source>
</evidence>
<accession>A0ABD5ZGP1</accession>
<dbReference type="EMBL" id="JBHTAA010000005">
    <property type="protein sequence ID" value="MFC7204474.1"/>
    <property type="molecule type" value="Genomic_DNA"/>
</dbReference>
<dbReference type="Gene3D" id="3.30.300.100">
    <property type="entry name" value="MTH677-like"/>
    <property type="match status" value="1"/>
</dbReference>
<gene>
    <name evidence="2" type="ORF">ACFQJC_13180</name>
</gene>
<keyword evidence="3" id="KW-1185">Reference proteome</keyword>
<name>A0ABD5ZGP1_9EURY</name>
<comment type="caution">
    <text evidence="2">The sequence shown here is derived from an EMBL/GenBank/DDBJ whole genome shotgun (WGS) entry which is preliminary data.</text>
</comment>
<organism evidence="2 3">
    <name type="scientific">Haloferax namakaokahaiae</name>
    <dbReference type="NCBI Taxonomy" id="1748331"/>
    <lineage>
        <taxon>Archaea</taxon>
        <taxon>Methanobacteriati</taxon>
        <taxon>Methanobacteriota</taxon>
        <taxon>Stenosarchaea group</taxon>
        <taxon>Halobacteria</taxon>
        <taxon>Halobacteriales</taxon>
        <taxon>Haloferacaceae</taxon>
        <taxon>Haloferax</taxon>
    </lineage>
</organism>
<reference evidence="2 3" key="1">
    <citation type="journal article" date="2019" name="Int. J. Syst. Evol. Microbiol.">
        <title>The Global Catalogue of Microorganisms (GCM) 10K type strain sequencing project: providing services to taxonomists for standard genome sequencing and annotation.</title>
        <authorList>
            <consortium name="The Broad Institute Genomics Platform"/>
            <consortium name="The Broad Institute Genome Sequencing Center for Infectious Disease"/>
            <person name="Wu L."/>
            <person name="Ma J."/>
        </authorList>
    </citation>
    <scope>NUCLEOTIDE SEQUENCE [LARGE SCALE GENOMIC DNA]</scope>
    <source>
        <strain evidence="2 3">DSM 29988</strain>
    </source>
</reference>
<protein>
    <submittedName>
        <fullName evidence="2">DUF3194 domain-containing protein</fullName>
    </submittedName>
</protein>
<comment type="similarity">
    <text evidence="1">Belongs to the UPF0440 family.</text>
</comment>